<comment type="caution">
    <text evidence="2">The sequence shown here is derived from an EMBL/GenBank/DDBJ whole genome shotgun (WGS) entry which is preliminary data.</text>
</comment>
<sequence length="86" mass="9563">MDNTRRMVEFERLNALGKTVFVAGMVVHASKGLLRRLVRHVARIAVESERAFKEGLNPKIEDARILEEHSRASTPAPKEPPGSSPC</sequence>
<organism evidence="2">
    <name type="scientific">Rhodothermus marinus</name>
    <name type="common">Rhodothermus obamensis</name>
    <dbReference type="NCBI Taxonomy" id="29549"/>
    <lineage>
        <taxon>Bacteria</taxon>
        <taxon>Pseudomonadati</taxon>
        <taxon>Rhodothermota</taxon>
        <taxon>Rhodothermia</taxon>
        <taxon>Rhodothermales</taxon>
        <taxon>Rhodothermaceae</taxon>
        <taxon>Rhodothermus</taxon>
    </lineage>
</organism>
<dbReference type="AlphaFoldDB" id="A0A7V2F6Q1"/>
<feature type="compositionally biased region" description="Pro residues" evidence="1">
    <location>
        <begin position="77"/>
        <end position="86"/>
    </location>
</feature>
<proteinExistence type="predicted"/>
<reference evidence="2" key="1">
    <citation type="journal article" date="2020" name="mSystems">
        <title>Genome- and Community-Level Interaction Insights into Carbon Utilization and Element Cycling Functions of Hydrothermarchaeota in Hydrothermal Sediment.</title>
        <authorList>
            <person name="Zhou Z."/>
            <person name="Liu Y."/>
            <person name="Xu W."/>
            <person name="Pan J."/>
            <person name="Luo Z.H."/>
            <person name="Li M."/>
        </authorList>
    </citation>
    <scope>NUCLEOTIDE SEQUENCE [LARGE SCALE GENOMIC DNA]</scope>
    <source>
        <strain evidence="2">SpSt-143</strain>
    </source>
</reference>
<protein>
    <submittedName>
        <fullName evidence="2">Uncharacterized protein</fullName>
    </submittedName>
</protein>
<accession>A0A7V2F6Q1</accession>
<gene>
    <name evidence="2" type="ORF">ENO59_07605</name>
</gene>
<evidence type="ECO:0000313" key="2">
    <source>
        <dbReference type="EMBL" id="HER96367.1"/>
    </source>
</evidence>
<evidence type="ECO:0000256" key="1">
    <source>
        <dbReference type="SAM" id="MobiDB-lite"/>
    </source>
</evidence>
<dbReference type="EMBL" id="DSGB01000005">
    <property type="protein sequence ID" value="HER96367.1"/>
    <property type="molecule type" value="Genomic_DNA"/>
</dbReference>
<name>A0A7V2F6Q1_RHOMR</name>
<feature type="region of interest" description="Disordered" evidence="1">
    <location>
        <begin position="63"/>
        <end position="86"/>
    </location>
</feature>